<sequence>MAATVAHDLQQTPYAVPRQLEAKTAAQLSSIDYVHANSARITNRVRRVLRIPAEDVRAALEQSFRDLEQRREYLDMFRDQSQAALRYFGNIVPAITAEKTVKEISPKAPPTGAASSRQQFLQHNRPIWSKGYSAAMSNEPATDYATLGSGFKPGKQIVVEAHQPAITCWLPQGHPTSPVLFLLYMADIFLEDRGCRLSYANNICVVRTGRILEENAVRLSKNLTQILS</sequence>
<comment type="caution">
    <text evidence="1">The sequence shown here is derived from an EMBL/GenBank/DDBJ whole genome shotgun (WGS) entry which is preliminary data.</text>
</comment>
<dbReference type="EMBL" id="JAGMUV010000001">
    <property type="protein sequence ID" value="KAH7176293.1"/>
    <property type="molecule type" value="Genomic_DNA"/>
</dbReference>
<gene>
    <name evidence="1" type="ORF">EDB81DRAFT_875112</name>
</gene>
<dbReference type="Proteomes" id="UP000738349">
    <property type="component" value="Unassembled WGS sequence"/>
</dbReference>
<accession>A0A9P9JRH9</accession>
<proteinExistence type="predicted"/>
<dbReference type="PANTHER" id="PTHR33481">
    <property type="entry name" value="REVERSE TRANSCRIPTASE"/>
    <property type="match status" value="1"/>
</dbReference>
<protein>
    <submittedName>
        <fullName evidence="1">Uncharacterized protein</fullName>
    </submittedName>
</protein>
<evidence type="ECO:0000313" key="2">
    <source>
        <dbReference type="Proteomes" id="UP000738349"/>
    </source>
</evidence>
<organism evidence="1 2">
    <name type="scientific">Dactylonectria macrodidyma</name>
    <dbReference type="NCBI Taxonomy" id="307937"/>
    <lineage>
        <taxon>Eukaryota</taxon>
        <taxon>Fungi</taxon>
        <taxon>Dikarya</taxon>
        <taxon>Ascomycota</taxon>
        <taxon>Pezizomycotina</taxon>
        <taxon>Sordariomycetes</taxon>
        <taxon>Hypocreomycetidae</taxon>
        <taxon>Hypocreales</taxon>
        <taxon>Nectriaceae</taxon>
        <taxon>Dactylonectria</taxon>
    </lineage>
</organism>
<dbReference type="OrthoDB" id="4842715at2759"/>
<reference evidence="1" key="1">
    <citation type="journal article" date="2021" name="Nat. Commun.">
        <title>Genetic determinants of endophytism in the Arabidopsis root mycobiome.</title>
        <authorList>
            <person name="Mesny F."/>
            <person name="Miyauchi S."/>
            <person name="Thiergart T."/>
            <person name="Pickel B."/>
            <person name="Atanasova L."/>
            <person name="Karlsson M."/>
            <person name="Huettel B."/>
            <person name="Barry K.W."/>
            <person name="Haridas S."/>
            <person name="Chen C."/>
            <person name="Bauer D."/>
            <person name="Andreopoulos W."/>
            <person name="Pangilinan J."/>
            <person name="LaButti K."/>
            <person name="Riley R."/>
            <person name="Lipzen A."/>
            <person name="Clum A."/>
            <person name="Drula E."/>
            <person name="Henrissat B."/>
            <person name="Kohler A."/>
            <person name="Grigoriev I.V."/>
            <person name="Martin F.M."/>
            <person name="Hacquard S."/>
        </authorList>
    </citation>
    <scope>NUCLEOTIDE SEQUENCE</scope>
    <source>
        <strain evidence="1">MPI-CAGE-AT-0147</strain>
    </source>
</reference>
<dbReference type="AlphaFoldDB" id="A0A9P9JRH9"/>
<evidence type="ECO:0000313" key="1">
    <source>
        <dbReference type="EMBL" id="KAH7176293.1"/>
    </source>
</evidence>
<keyword evidence="2" id="KW-1185">Reference proteome</keyword>
<dbReference type="PANTHER" id="PTHR33481:SF1">
    <property type="entry name" value="ENDONUCLEASE_EXONUCLEASE_PHOSPHATASE DOMAIN-CONTAINING PROTEIN-RELATED"/>
    <property type="match status" value="1"/>
</dbReference>
<name>A0A9P9JRH9_9HYPO</name>